<dbReference type="AlphaFoldDB" id="A0A7R8WM00"/>
<dbReference type="OrthoDB" id="444119at2759"/>
<gene>
    <name evidence="2" type="ORF">CTOB1V02_LOCUS12058</name>
</gene>
<name>A0A7R8WM00_9CRUS</name>
<organism evidence="2">
    <name type="scientific">Cyprideis torosa</name>
    <dbReference type="NCBI Taxonomy" id="163714"/>
    <lineage>
        <taxon>Eukaryota</taxon>
        <taxon>Metazoa</taxon>
        <taxon>Ecdysozoa</taxon>
        <taxon>Arthropoda</taxon>
        <taxon>Crustacea</taxon>
        <taxon>Oligostraca</taxon>
        <taxon>Ostracoda</taxon>
        <taxon>Podocopa</taxon>
        <taxon>Podocopida</taxon>
        <taxon>Cytherocopina</taxon>
        <taxon>Cytheroidea</taxon>
        <taxon>Cytherideidae</taxon>
        <taxon>Cyprideis</taxon>
    </lineage>
</organism>
<dbReference type="PANTHER" id="PTHR10877:SF150">
    <property type="entry name" value="REJ DOMAIN-CONTAINING PROTEIN"/>
    <property type="match status" value="1"/>
</dbReference>
<dbReference type="PROSITE" id="PS50095">
    <property type="entry name" value="PLAT"/>
    <property type="match status" value="1"/>
</dbReference>
<dbReference type="EMBL" id="OB668137">
    <property type="protein sequence ID" value="CAD7234242.1"/>
    <property type="molecule type" value="Genomic_DNA"/>
</dbReference>
<dbReference type="GO" id="GO:0050982">
    <property type="term" value="P:detection of mechanical stimulus"/>
    <property type="evidence" value="ECO:0007669"/>
    <property type="project" value="TreeGrafter"/>
</dbReference>
<dbReference type="SUPFAM" id="SSF49723">
    <property type="entry name" value="Lipase/lipooxygenase domain (PLAT/LH2 domain)"/>
    <property type="match status" value="1"/>
</dbReference>
<evidence type="ECO:0000256" key="1">
    <source>
        <dbReference type="PROSITE-ProRule" id="PRU00152"/>
    </source>
</evidence>
<dbReference type="FunFam" id="2.60.60.20:FF:000022">
    <property type="entry name" value="Uncharacterized protein"/>
    <property type="match status" value="1"/>
</dbReference>
<protein>
    <submittedName>
        <fullName evidence="2">Uncharacterized protein</fullName>
    </submittedName>
</protein>
<feature type="non-terminal residue" evidence="2">
    <location>
        <position position="1"/>
    </location>
</feature>
<dbReference type="SMART" id="SM00308">
    <property type="entry name" value="LH2"/>
    <property type="match status" value="1"/>
</dbReference>
<accession>A0A7R8WM00</accession>
<dbReference type="GO" id="GO:0005262">
    <property type="term" value="F:calcium channel activity"/>
    <property type="evidence" value="ECO:0007669"/>
    <property type="project" value="TreeGrafter"/>
</dbReference>
<comment type="caution">
    <text evidence="1">Lacks conserved residue(s) required for the propagation of feature annotation.</text>
</comment>
<dbReference type="Pfam" id="PF01477">
    <property type="entry name" value="PLAT"/>
    <property type="match status" value="1"/>
</dbReference>
<dbReference type="Gene3D" id="2.60.60.20">
    <property type="entry name" value="PLAT/LH2 domain"/>
    <property type="match status" value="1"/>
</dbReference>
<dbReference type="InterPro" id="IPR001024">
    <property type="entry name" value="PLAT/LH2_dom"/>
</dbReference>
<proteinExistence type="predicted"/>
<reference evidence="2" key="1">
    <citation type="submission" date="2020-11" db="EMBL/GenBank/DDBJ databases">
        <authorList>
            <person name="Tran Van P."/>
        </authorList>
    </citation>
    <scope>NUCLEOTIDE SEQUENCE</scope>
</reference>
<dbReference type="InterPro" id="IPR051223">
    <property type="entry name" value="Polycystin"/>
</dbReference>
<sequence>VGKDSNRKDMVSDQMAAFSMRMYNPETGEPIRIHNIHPPIKVAFPIPEKFQQETEAQSLSLRQKQCIGDADLAASLNQRVVYRAFQPNRGSASMKIRISAQNPSAASQLLDGCVRDQLIFTTTHMTLFTGGTFLKPNVIDFSYVFANAGFSDNLTIYMTIIFTMVVFTLIMIYAYLKDRQDVQKIGARPLPDNDPADKYVYEILVETGNQNSAMTDSKVSFTISGENDETGTRTFGKRSSKYPIFGKGQIDAFVMTTTRPLGPLSYLRMWHDNSGKGNRGSWFCRSVIVRDIITGSVYYFVVNNWFAVEHGDGMIDRLLPVAGPQDLADFQYLFSGQSQTRLRDEHMWLSIFMRPPRSRFTRLQRCACGIAMLYLSM</sequence>
<feature type="non-terminal residue" evidence="2">
    <location>
        <position position="377"/>
    </location>
</feature>
<evidence type="ECO:0000313" key="2">
    <source>
        <dbReference type="EMBL" id="CAD7234242.1"/>
    </source>
</evidence>
<dbReference type="PANTHER" id="PTHR10877">
    <property type="entry name" value="POLYCYSTIN FAMILY MEMBER"/>
    <property type="match status" value="1"/>
</dbReference>
<dbReference type="GO" id="GO:0016020">
    <property type="term" value="C:membrane"/>
    <property type="evidence" value="ECO:0007669"/>
    <property type="project" value="TreeGrafter"/>
</dbReference>
<dbReference type="InterPro" id="IPR036392">
    <property type="entry name" value="PLAT/LH2_dom_sf"/>
</dbReference>